<keyword evidence="2" id="KW-1185">Reference proteome</keyword>
<dbReference type="OrthoDB" id="3269232at2759"/>
<dbReference type="AlphaFoldDB" id="A0A4S8LEF2"/>
<organism evidence="1 2">
    <name type="scientific">Dendrothele bispora (strain CBS 962.96)</name>
    <dbReference type="NCBI Taxonomy" id="1314807"/>
    <lineage>
        <taxon>Eukaryota</taxon>
        <taxon>Fungi</taxon>
        <taxon>Dikarya</taxon>
        <taxon>Basidiomycota</taxon>
        <taxon>Agaricomycotina</taxon>
        <taxon>Agaricomycetes</taxon>
        <taxon>Agaricomycetidae</taxon>
        <taxon>Agaricales</taxon>
        <taxon>Agaricales incertae sedis</taxon>
        <taxon>Dendrothele</taxon>
    </lineage>
</organism>
<feature type="non-terminal residue" evidence="1">
    <location>
        <position position="95"/>
    </location>
</feature>
<sequence length="95" mass="11177">TKYDDILKQLPSTVLEEDLQNALRSLLKKYEMLKEQSITMQSCMVLNSTYCRRLREQLQAQEDNRKKKGMGRLMGDGMPRLLTSVEFVNRVEEYT</sequence>
<feature type="non-terminal residue" evidence="1">
    <location>
        <position position="1"/>
    </location>
</feature>
<accession>A0A4S8LEF2</accession>
<dbReference type="Proteomes" id="UP000297245">
    <property type="component" value="Unassembled WGS sequence"/>
</dbReference>
<evidence type="ECO:0000313" key="2">
    <source>
        <dbReference type="Proteomes" id="UP000297245"/>
    </source>
</evidence>
<gene>
    <name evidence="1" type="ORF">K435DRAFT_619133</name>
</gene>
<proteinExistence type="predicted"/>
<dbReference type="EMBL" id="ML179457">
    <property type="protein sequence ID" value="THU87294.1"/>
    <property type="molecule type" value="Genomic_DNA"/>
</dbReference>
<evidence type="ECO:0000313" key="1">
    <source>
        <dbReference type="EMBL" id="THU87294.1"/>
    </source>
</evidence>
<protein>
    <submittedName>
        <fullName evidence="1">Uncharacterized protein</fullName>
    </submittedName>
</protein>
<reference evidence="1 2" key="1">
    <citation type="journal article" date="2019" name="Nat. Ecol. Evol.">
        <title>Megaphylogeny resolves global patterns of mushroom evolution.</title>
        <authorList>
            <person name="Varga T."/>
            <person name="Krizsan K."/>
            <person name="Foldi C."/>
            <person name="Dima B."/>
            <person name="Sanchez-Garcia M."/>
            <person name="Sanchez-Ramirez S."/>
            <person name="Szollosi G.J."/>
            <person name="Szarkandi J.G."/>
            <person name="Papp V."/>
            <person name="Albert L."/>
            <person name="Andreopoulos W."/>
            <person name="Angelini C."/>
            <person name="Antonin V."/>
            <person name="Barry K.W."/>
            <person name="Bougher N.L."/>
            <person name="Buchanan P."/>
            <person name="Buyck B."/>
            <person name="Bense V."/>
            <person name="Catcheside P."/>
            <person name="Chovatia M."/>
            <person name="Cooper J."/>
            <person name="Damon W."/>
            <person name="Desjardin D."/>
            <person name="Finy P."/>
            <person name="Geml J."/>
            <person name="Haridas S."/>
            <person name="Hughes K."/>
            <person name="Justo A."/>
            <person name="Karasinski D."/>
            <person name="Kautmanova I."/>
            <person name="Kiss B."/>
            <person name="Kocsube S."/>
            <person name="Kotiranta H."/>
            <person name="LaButti K.M."/>
            <person name="Lechner B.E."/>
            <person name="Liimatainen K."/>
            <person name="Lipzen A."/>
            <person name="Lukacs Z."/>
            <person name="Mihaltcheva S."/>
            <person name="Morgado L.N."/>
            <person name="Niskanen T."/>
            <person name="Noordeloos M.E."/>
            <person name="Ohm R.A."/>
            <person name="Ortiz-Santana B."/>
            <person name="Ovrebo C."/>
            <person name="Racz N."/>
            <person name="Riley R."/>
            <person name="Savchenko A."/>
            <person name="Shiryaev A."/>
            <person name="Soop K."/>
            <person name="Spirin V."/>
            <person name="Szebenyi C."/>
            <person name="Tomsovsky M."/>
            <person name="Tulloss R.E."/>
            <person name="Uehling J."/>
            <person name="Grigoriev I.V."/>
            <person name="Vagvolgyi C."/>
            <person name="Papp T."/>
            <person name="Martin F.M."/>
            <person name="Miettinen O."/>
            <person name="Hibbett D.S."/>
            <person name="Nagy L.G."/>
        </authorList>
    </citation>
    <scope>NUCLEOTIDE SEQUENCE [LARGE SCALE GENOMIC DNA]</scope>
    <source>
        <strain evidence="1 2">CBS 962.96</strain>
    </source>
</reference>
<name>A0A4S8LEF2_DENBC</name>